<feature type="transmembrane region" description="Helical" evidence="1">
    <location>
        <begin position="16"/>
        <end position="36"/>
    </location>
</feature>
<sequence>MTRSNAAHASPSVIRALWLLVIVLFSTLVAVCVGALKHATGTRFADVVLCAGNAFGATAGLCFGAVGAVAVLRSGTAGNADLDTVESERPVR</sequence>
<accession>A0ABY4TDF9</accession>
<keyword evidence="1" id="KW-1133">Transmembrane helix</keyword>
<dbReference type="RefSeq" id="WP_010476395.1">
    <property type="nucleotide sequence ID" value="NZ_CP095474.1"/>
</dbReference>
<feature type="transmembrane region" description="Helical" evidence="1">
    <location>
        <begin position="48"/>
        <end position="72"/>
    </location>
</feature>
<keyword evidence="1" id="KW-0472">Membrane</keyword>
<protein>
    <submittedName>
        <fullName evidence="2">Uncharacterized protein</fullName>
    </submittedName>
</protein>
<keyword evidence="1" id="KW-0812">Transmembrane</keyword>
<gene>
    <name evidence="2" type="ORF">MW084_14790</name>
</gene>
<evidence type="ECO:0000313" key="2">
    <source>
        <dbReference type="EMBL" id="URN16986.1"/>
    </source>
</evidence>
<name>A0ABY4TDF9_9ACTN</name>
<organism evidence="2 3">
    <name type="scientific">Streptomyces sudanensis</name>
    <dbReference type="NCBI Taxonomy" id="436397"/>
    <lineage>
        <taxon>Bacteria</taxon>
        <taxon>Bacillati</taxon>
        <taxon>Actinomycetota</taxon>
        <taxon>Actinomycetes</taxon>
        <taxon>Kitasatosporales</taxon>
        <taxon>Streptomycetaceae</taxon>
        <taxon>Streptomyces</taxon>
    </lineage>
</organism>
<evidence type="ECO:0000256" key="1">
    <source>
        <dbReference type="SAM" id="Phobius"/>
    </source>
</evidence>
<evidence type="ECO:0000313" key="3">
    <source>
        <dbReference type="Proteomes" id="UP001056383"/>
    </source>
</evidence>
<dbReference type="EMBL" id="CP095474">
    <property type="protein sequence ID" value="URN16986.1"/>
    <property type="molecule type" value="Genomic_DNA"/>
</dbReference>
<proteinExistence type="predicted"/>
<dbReference type="Proteomes" id="UP001056383">
    <property type="component" value="Chromosome"/>
</dbReference>
<keyword evidence="3" id="KW-1185">Reference proteome</keyword>
<reference evidence="2" key="1">
    <citation type="submission" date="2022-04" db="EMBL/GenBank/DDBJ databases">
        <title>Systematic whole-genome sequencing reveals an unexpected diversity among actinomycetoma pathogens and provides insights into their antibacterial susceptibilities.</title>
        <authorList>
            <person name="Watson A.K."/>
            <person name="Kepplinger B."/>
            <person name="Bakhiet S.M."/>
            <person name="Mhmoud N.A."/>
            <person name="Chapman J."/>
            <person name="Allenby N."/>
            <person name="Mickiewicz K."/>
            <person name="Goodfellow M."/>
            <person name="Fahal A.H."/>
            <person name="Errington J."/>
        </authorList>
    </citation>
    <scope>NUCLEOTIDE SEQUENCE</scope>
    <source>
        <strain evidence="2">SD 504</strain>
    </source>
</reference>